<dbReference type="InterPro" id="IPR059049">
    <property type="entry name" value="TSEN34_N"/>
</dbReference>
<dbReference type="Proteomes" id="UP000327013">
    <property type="component" value="Unassembled WGS sequence"/>
</dbReference>
<comment type="similarity">
    <text evidence="1 5">Belongs to the tRNA-intron endonuclease family.</text>
</comment>
<dbReference type="AlphaFoldDB" id="A0A5N6KS95"/>
<dbReference type="GO" id="GO:0000214">
    <property type="term" value="C:tRNA-intron endonuclease complex"/>
    <property type="evidence" value="ECO:0007669"/>
    <property type="project" value="UniProtKB-UniRule"/>
</dbReference>
<dbReference type="InterPro" id="IPR036167">
    <property type="entry name" value="tRNA_intron_Endo_cat-like_sf"/>
</dbReference>
<evidence type="ECO:0000256" key="3">
    <source>
        <dbReference type="ARBA" id="ARBA00023239"/>
    </source>
</evidence>
<dbReference type="InterPro" id="IPR006677">
    <property type="entry name" value="tRNA_intron_Endonuc_cat-like"/>
</dbReference>
<dbReference type="Gene3D" id="3.40.1350.10">
    <property type="match status" value="1"/>
</dbReference>
<evidence type="ECO:0000256" key="4">
    <source>
        <dbReference type="ARBA" id="ARBA00059865"/>
    </source>
</evidence>
<sequence>MAHSSRDTVLPIPIFLSGGKHFIFSVAHASFLRAEYRIAGVLTGTLPQSPQQNVFLGLPLQLMAEEARLLVRRGVCFVVDDAAAHREGLRRLCGPDGEEERLQWLATLREMGLDAARARDAVSKSRMERALGKMETGRREQALRSLAARQQAETRQATPSEADSEDTLFPAYEQATPSPPSAPKPMSVSDDPNPLGVTPTTSHPPLPLPFPDDTATLPPAPPSYPLFAYLHSHPGSNYFSSPGLRFGCQYLVYPGDPLRFHSHFLAVGYDWDEEFDLLSLIGGGRLGTGVKKGFLIGGTEPGKAEEFAGHGDGEEGVRCFCIEWGGM</sequence>
<dbReference type="GO" id="GO:0000213">
    <property type="term" value="F:tRNA-intron lyase activity"/>
    <property type="evidence" value="ECO:0007669"/>
    <property type="project" value="UniProtKB-UniRule"/>
</dbReference>
<comment type="caution">
    <text evidence="10">The sequence shown here is derived from an EMBL/GenBank/DDBJ whole genome shotgun (WGS) entry which is preliminary data.</text>
</comment>
<gene>
    <name evidence="10" type="ORF">FH972_022322</name>
</gene>
<dbReference type="InterPro" id="IPR011856">
    <property type="entry name" value="tRNA_endonuc-like_dom_sf"/>
</dbReference>
<keyword evidence="2 5" id="KW-0819">tRNA processing</keyword>
<dbReference type="EC" id="4.6.1.16" evidence="5"/>
<dbReference type="EMBL" id="VIBQ01000012">
    <property type="protein sequence ID" value="KAB8342722.1"/>
    <property type="molecule type" value="Genomic_DNA"/>
</dbReference>
<protein>
    <recommendedName>
        <fullName evidence="5">tRNA-splicing endonuclease subunit Sen34</fullName>
        <ecNumber evidence="5">4.6.1.16</ecNumber>
    </recommendedName>
</protein>
<feature type="compositionally biased region" description="Basic and acidic residues" evidence="7">
    <location>
        <begin position="118"/>
        <end position="142"/>
    </location>
</feature>
<keyword evidence="3 5" id="KW-0456">Lyase</keyword>
<evidence type="ECO:0000256" key="5">
    <source>
        <dbReference type="PIRNR" id="PIRNR017250"/>
    </source>
</evidence>
<feature type="domain" description="tRNA intron endonuclease catalytic" evidence="8">
    <location>
        <begin position="237"/>
        <end position="299"/>
    </location>
</feature>
<dbReference type="OrthoDB" id="48041at2759"/>
<keyword evidence="11" id="KW-1185">Reference proteome</keyword>
<organism evidence="10 11">
    <name type="scientific">Carpinus fangiana</name>
    <dbReference type="NCBI Taxonomy" id="176857"/>
    <lineage>
        <taxon>Eukaryota</taxon>
        <taxon>Viridiplantae</taxon>
        <taxon>Streptophyta</taxon>
        <taxon>Embryophyta</taxon>
        <taxon>Tracheophyta</taxon>
        <taxon>Spermatophyta</taxon>
        <taxon>Magnoliopsida</taxon>
        <taxon>eudicotyledons</taxon>
        <taxon>Gunneridae</taxon>
        <taxon>Pentapetalae</taxon>
        <taxon>rosids</taxon>
        <taxon>fabids</taxon>
        <taxon>Fagales</taxon>
        <taxon>Betulaceae</taxon>
        <taxon>Carpinus</taxon>
    </lineage>
</organism>
<dbReference type="InterPro" id="IPR016690">
    <property type="entry name" value="TSEN34"/>
</dbReference>
<name>A0A5N6KS95_9ROSI</name>
<evidence type="ECO:0000256" key="7">
    <source>
        <dbReference type="SAM" id="MobiDB-lite"/>
    </source>
</evidence>
<evidence type="ECO:0000256" key="2">
    <source>
        <dbReference type="ARBA" id="ARBA00022694"/>
    </source>
</evidence>
<dbReference type="CDD" id="cd22363">
    <property type="entry name" value="tRNA-intron_lyase_C"/>
    <property type="match status" value="1"/>
</dbReference>
<reference evidence="10 11" key="1">
    <citation type="submission" date="2019-06" db="EMBL/GenBank/DDBJ databases">
        <title>A chromosomal-level reference genome of Carpinus fangiana (Coryloideae, Betulaceae).</title>
        <authorList>
            <person name="Yang X."/>
            <person name="Wang Z."/>
            <person name="Zhang L."/>
            <person name="Hao G."/>
            <person name="Liu J."/>
            <person name="Yang Y."/>
        </authorList>
    </citation>
    <scope>NUCLEOTIDE SEQUENCE [LARGE SCALE GENOMIC DNA]</scope>
    <source>
        <strain evidence="10">Cfa_2016G</strain>
        <tissue evidence="10">Leaf</tissue>
    </source>
</reference>
<accession>A0A5N6KS95</accession>
<feature type="active site" evidence="6">
    <location>
        <position position="261"/>
    </location>
</feature>
<proteinExistence type="inferred from homology"/>
<dbReference type="Pfam" id="PF01974">
    <property type="entry name" value="tRNA_int_endo"/>
    <property type="match status" value="1"/>
</dbReference>
<dbReference type="FunFam" id="3.40.1350.10:FF:000008">
    <property type="entry name" value="tRNA-splicing endonuclease subunit Sen34"/>
    <property type="match status" value="1"/>
</dbReference>
<feature type="active site" evidence="6">
    <location>
        <position position="292"/>
    </location>
</feature>
<dbReference type="SUPFAM" id="SSF53032">
    <property type="entry name" value="tRNA-intron endonuclease catalytic domain-like"/>
    <property type="match status" value="1"/>
</dbReference>
<feature type="active site" evidence="6">
    <location>
        <position position="253"/>
    </location>
</feature>
<dbReference type="Pfam" id="PF26577">
    <property type="entry name" value="TSEN34_N"/>
    <property type="match status" value="1"/>
</dbReference>
<feature type="region of interest" description="Disordered" evidence="7">
    <location>
        <begin position="118"/>
        <end position="217"/>
    </location>
</feature>
<feature type="compositionally biased region" description="Low complexity" evidence="7">
    <location>
        <begin position="143"/>
        <end position="158"/>
    </location>
</feature>
<evidence type="ECO:0000259" key="9">
    <source>
        <dbReference type="Pfam" id="PF26577"/>
    </source>
</evidence>
<dbReference type="GO" id="GO:0003676">
    <property type="term" value="F:nucleic acid binding"/>
    <property type="evidence" value="ECO:0007669"/>
    <property type="project" value="InterPro"/>
</dbReference>
<evidence type="ECO:0000259" key="8">
    <source>
        <dbReference type="Pfam" id="PF01974"/>
    </source>
</evidence>
<evidence type="ECO:0000313" key="11">
    <source>
        <dbReference type="Proteomes" id="UP000327013"/>
    </source>
</evidence>
<dbReference type="PIRSF" id="PIRSF017250">
    <property type="entry name" value="tRNA_splic_SEN34"/>
    <property type="match status" value="1"/>
</dbReference>
<evidence type="ECO:0000313" key="10">
    <source>
        <dbReference type="EMBL" id="KAB8342722.1"/>
    </source>
</evidence>
<comment type="function">
    <text evidence="4">Constitutes one of the two catalytic subunit of the tRNA-splicing endonuclease complex, a complex responsible for identification and cleavage of the splice sites in pre-tRNA. It cleaves pre-tRNA at the 5'- and 3'-splice sites to release the intron. The products are an intron and two tRNA half-molecules bearing 2',3'-cyclic phosphate and 5'-OH termini. There are no conserved sequences at the splice sites, but the intron is invariably located at the same site in the gene, placing the splice sites an invariant distance from the constant structural features of the tRNA body. It probably carries the active site for 3'-splice site cleavage.</text>
</comment>
<evidence type="ECO:0000256" key="6">
    <source>
        <dbReference type="PIRSR" id="PIRSR017250-50"/>
    </source>
</evidence>
<dbReference type="PANTHER" id="PTHR13070">
    <property type="entry name" value="TRNA-SPLICING ENDONUCLEASE SUBUNIT SEN34-RELATED"/>
    <property type="match status" value="1"/>
</dbReference>
<evidence type="ECO:0000256" key="1">
    <source>
        <dbReference type="ARBA" id="ARBA00008078"/>
    </source>
</evidence>
<dbReference type="PANTHER" id="PTHR13070:SF0">
    <property type="entry name" value="TRNA-SPLICING ENDONUCLEASE SUBUNIT SEN34"/>
    <property type="match status" value="1"/>
</dbReference>
<feature type="domain" description="TSEN34 N-terminal" evidence="9">
    <location>
        <begin position="12"/>
        <end position="81"/>
    </location>
</feature>
<dbReference type="GO" id="GO:0000379">
    <property type="term" value="P:tRNA-type intron splice site recognition and cleavage"/>
    <property type="evidence" value="ECO:0007669"/>
    <property type="project" value="UniProtKB-UniRule"/>
</dbReference>